<dbReference type="AlphaFoldDB" id="A0A0F8YRZ9"/>
<sequence length="70" mass="7574">MKDAGGQATGDGTALVIAVKVHWDPRSHWLEDDEPLYFGDARDIQAVWDGTSLVWTPLTTDVGSFDIGDG</sequence>
<gene>
    <name evidence="1" type="ORF">LCGC14_3121400</name>
</gene>
<protein>
    <submittedName>
        <fullName evidence="1">Uncharacterized protein</fullName>
    </submittedName>
</protein>
<comment type="caution">
    <text evidence="1">The sequence shown here is derived from an EMBL/GenBank/DDBJ whole genome shotgun (WGS) entry which is preliminary data.</text>
</comment>
<dbReference type="EMBL" id="LAZR01067836">
    <property type="protein sequence ID" value="KKK50801.1"/>
    <property type="molecule type" value="Genomic_DNA"/>
</dbReference>
<organism evidence="1">
    <name type="scientific">marine sediment metagenome</name>
    <dbReference type="NCBI Taxonomy" id="412755"/>
    <lineage>
        <taxon>unclassified sequences</taxon>
        <taxon>metagenomes</taxon>
        <taxon>ecological metagenomes</taxon>
    </lineage>
</organism>
<proteinExistence type="predicted"/>
<reference evidence="1" key="1">
    <citation type="journal article" date="2015" name="Nature">
        <title>Complex archaea that bridge the gap between prokaryotes and eukaryotes.</title>
        <authorList>
            <person name="Spang A."/>
            <person name="Saw J.H."/>
            <person name="Jorgensen S.L."/>
            <person name="Zaremba-Niedzwiedzka K."/>
            <person name="Martijn J."/>
            <person name="Lind A.E."/>
            <person name="van Eijk R."/>
            <person name="Schleper C."/>
            <person name="Guy L."/>
            <person name="Ettema T.J."/>
        </authorList>
    </citation>
    <scope>NUCLEOTIDE SEQUENCE</scope>
</reference>
<evidence type="ECO:0000313" key="1">
    <source>
        <dbReference type="EMBL" id="KKK50801.1"/>
    </source>
</evidence>
<accession>A0A0F8YRZ9</accession>
<name>A0A0F8YRZ9_9ZZZZ</name>
<feature type="non-terminal residue" evidence="1">
    <location>
        <position position="70"/>
    </location>
</feature>